<proteinExistence type="predicted"/>
<dbReference type="AlphaFoldDB" id="A0A1N7KN77"/>
<dbReference type="EMBL" id="FTOD01000003">
    <property type="protein sequence ID" value="SIS63045.1"/>
    <property type="molecule type" value="Genomic_DNA"/>
</dbReference>
<sequence length="51" mass="6155">MVIIAEELLNMRLEQLTKLRVILHNQYFCHTDPSFSWNNSNPFYLDTFSTY</sequence>
<dbReference type="Proteomes" id="UP000186795">
    <property type="component" value="Unassembled WGS sequence"/>
</dbReference>
<organism evidence="1 2">
    <name type="scientific">Kroppenstedtia eburnea</name>
    <dbReference type="NCBI Taxonomy" id="714067"/>
    <lineage>
        <taxon>Bacteria</taxon>
        <taxon>Bacillati</taxon>
        <taxon>Bacillota</taxon>
        <taxon>Bacilli</taxon>
        <taxon>Bacillales</taxon>
        <taxon>Thermoactinomycetaceae</taxon>
        <taxon>Kroppenstedtia</taxon>
    </lineage>
</organism>
<keyword evidence="2" id="KW-1185">Reference proteome</keyword>
<evidence type="ECO:0000313" key="1">
    <source>
        <dbReference type="EMBL" id="SIS63045.1"/>
    </source>
</evidence>
<name>A0A1N7KN77_9BACL</name>
<reference evidence="2" key="1">
    <citation type="submission" date="2017-01" db="EMBL/GenBank/DDBJ databases">
        <authorList>
            <person name="Varghese N."/>
            <person name="Submissions S."/>
        </authorList>
    </citation>
    <scope>NUCLEOTIDE SEQUENCE [LARGE SCALE GENOMIC DNA]</scope>
    <source>
        <strain evidence="2">DSM 45196</strain>
    </source>
</reference>
<evidence type="ECO:0000313" key="2">
    <source>
        <dbReference type="Proteomes" id="UP000186795"/>
    </source>
</evidence>
<gene>
    <name evidence="1" type="ORF">SAMN05421790_103176</name>
</gene>
<accession>A0A1N7KN77</accession>
<protein>
    <submittedName>
        <fullName evidence="1">Uncharacterized protein</fullName>
    </submittedName>
</protein>